<evidence type="ECO:0000313" key="2">
    <source>
        <dbReference type="EMBL" id="OOF44279.1"/>
    </source>
</evidence>
<keyword evidence="1" id="KW-0812">Transmembrane</keyword>
<evidence type="ECO:0000313" key="3">
    <source>
        <dbReference type="Proteomes" id="UP000188728"/>
    </source>
</evidence>
<keyword evidence="1" id="KW-1133">Transmembrane helix</keyword>
<dbReference type="AlphaFoldDB" id="A0A1V3IQU3"/>
<dbReference type="Proteomes" id="UP000188728">
    <property type="component" value="Unassembled WGS sequence"/>
</dbReference>
<reference evidence="2 3" key="1">
    <citation type="submission" date="2016-10" db="EMBL/GenBank/DDBJ databases">
        <title>Rodentibacter gen. nov. and new species.</title>
        <authorList>
            <person name="Christensen H."/>
        </authorList>
    </citation>
    <scope>NUCLEOTIDE SEQUENCE [LARGE SCALE GENOMIC DNA]</scope>
    <source>
        <strain evidence="2 3">H1983213011</strain>
    </source>
</reference>
<dbReference type="EMBL" id="MLHK01000055">
    <property type="protein sequence ID" value="OOF44279.1"/>
    <property type="molecule type" value="Genomic_DNA"/>
</dbReference>
<gene>
    <name evidence="2" type="ORF">BKK51_09245</name>
</gene>
<name>A0A1V3IQU3_9PAST</name>
<dbReference type="RefSeq" id="WP_077474387.1">
    <property type="nucleotide sequence ID" value="NZ_MLHK01000055.1"/>
</dbReference>
<sequence>MKKKLSRCLELLINSSIVGIYLLFILSVLGSFGMNWWGDKLLADKLALNALLNLAIIAFHEVTRLKEWGQKNLSDLIKAADTAAKACDDLAAKGGKVEVNGKAWRD</sequence>
<organism evidence="2 3">
    <name type="scientific">Rodentibacter trehalosifermentans</name>
    <dbReference type="NCBI Taxonomy" id="1908263"/>
    <lineage>
        <taxon>Bacteria</taxon>
        <taxon>Pseudomonadati</taxon>
        <taxon>Pseudomonadota</taxon>
        <taxon>Gammaproteobacteria</taxon>
        <taxon>Pasteurellales</taxon>
        <taxon>Pasteurellaceae</taxon>
        <taxon>Rodentibacter</taxon>
    </lineage>
</organism>
<keyword evidence="1" id="KW-0472">Membrane</keyword>
<comment type="caution">
    <text evidence="2">The sequence shown here is derived from an EMBL/GenBank/DDBJ whole genome shotgun (WGS) entry which is preliminary data.</text>
</comment>
<protein>
    <submittedName>
        <fullName evidence="2">Uncharacterized protein</fullName>
    </submittedName>
</protein>
<proteinExistence type="predicted"/>
<accession>A0A1V3IQU3</accession>
<evidence type="ECO:0000256" key="1">
    <source>
        <dbReference type="SAM" id="Phobius"/>
    </source>
</evidence>
<feature type="transmembrane region" description="Helical" evidence="1">
    <location>
        <begin position="12"/>
        <end position="34"/>
    </location>
</feature>